<dbReference type="InterPro" id="IPR029063">
    <property type="entry name" value="SAM-dependent_MTases_sf"/>
</dbReference>
<evidence type="ECO:0000256" key="5">
    <source>
        <dbReference type="ARBA" id="ARBA00029460"/>
    </source>
</evidence>
<name>A0AA36N6W1_9DINO</name>
<dbReference type="InterPro" id="IPR002942">
    <property type="entry name" value="S4_RNA-bd"/>
</dbReference>
<organism evidence="9 10">
    <name type="scientific">Effrenium voratum</name>
    <dbReference type="NCBI Taxonomy" id="2562239"/>
    <lineage>
        <taxon>Eukaryota</taxon>
        <taxon>Sar</taxon>
        <taxon>Alveolata</taxon>
        <taxon>Dinophyceae</taxon>
        <taxon>Suessiales</taxon>
        <taxon>Symbiodiniaceae</taxon>
        <taxon>Effrenium</taxon>
    </lineage>
</organism>
<keyword evidence="4 6" id="KW-0694">RNA-binding</keyword>
<dbReference type="GO" id="GO:0003723">
    <property type="term" value="F:RNA binding"/>
    <property type="evidence" value="ECO:0007669"/>
    <property type="project" value="UniProtKB-KW"/>
</dbReference>
<evidence type="ECO:0000256" key="7">
    <source>
        <dbReference type="PROSITE-ProRule" id="PRU01024"/>
    </source>
</evidence>
<keyword evidence="2 7" id="KW-0808">Transferase</keyword>
<dbReference type="NCBIfam" id="TIGR00478">
    <property type="entry name" value="tly"/>
    <property type="match status" value="1"/>
</dbReference>
<comment type="similarity">
    <text evidence="5">Belongs to the TlyA family.</text>
</comment>
<reference evidence="9" key="1">
    <citation type="submission" date="2023-08" db="EMBL/GenBank/DDBJ databases">
        <authorList>
            <person name="Chen Y."/>
            <person name="Shah S."/>
            <person name="Dougan E. K."/>
            <person name="Thang M."/>
            <person name="Chan C."/>
        </authorList>
    </citation>
    <scope>NUCLEOTIDE SEQUENCE</scope>
</reference>
<dbReference type="Gene3D" id="2.40.50.1070">
    <property type="match status" value="1"/>
</dbReference>
<evidence type="ECO:0000256" key="4">
    <source>
        <dbReference type="ARBA" id="ARBA00022884"/>
    </source>
</evidence>
<dbReference type="Gene3D" id="3.10.290.10">
    <property type="entry name" value="RNA-binding S4 domain"/>
    <property type="match status" value="1"/>
</dbReference>
<dbReference type="InterPro" id="IPR002792">
    <property type="entry name" value="TRAM_dom"/>
</dbReference>
<evidence type="ECO:0000259" key="8">
    <source>
        <dbReference type="PROSITE" id="PS50926"/>
    </source>
</evidence>
<dbReference type="CDD" id="cd02440">
    <property type="entry name" value="AdoMet_MTases"/>
    <property type="match status" value="1"/>
</dbReference>
<dbReference type="InterPro" id="IPR002877">
    <property type="entry name" value="RNA_MeTrfase_FtsJ_dom"/>
</dbReference>
<dbReference type="GO" id="GO:0008173">
    <property type="term" value="F:RNA methyltransferase activity"/>
    <property type="evidence" value="ECO:0007669"/>
    <property type="project" value="InterPro"/>
</dbReference>
<feature type="binding site" evidence="7">
    <location>
        <position position="504"/>
    </location>
    <ligand>
        <name>S-adenosyl-L-methionine</name>
        <dbReference type="ChEBI" id="CHEBI:59789"/>
    </ligand>
</feature>
<dbReference type="CDD" id="cd00165">
    <property type="entry name" value="S4"/>
    <property type="match status" value="1"/>
</dbReference>
<dbReference type="Pfam" id="PF01479">
    <property type="entry name" value="S4"/>
    <property type="match status" value="1"/>
</dbReference>
<dbReference type="Gene3D" id="3.40.50.150">
    <property type="entry name" value="Vaccinia Virus protein VP39"/>
    <property type="match status" value="2"/>
</dbReference>
<keyword evidence="1 7" id="KW-0489">Methyltransferase</keyword>
<dbReference type="Proteomes" id="UP001178507">
    <property type="component" value="Unassembled WGS sequence"/>
</dbReference>
<accession>A0AA36N6W1</accession>
<dbReference type="Pfam" id="PF01728">
    <property type="entry name" value="FtsJ"/>
    <property type="match status" value="1"/>
</dbReference>
<dbReference type="InterPro" id="IPR036986">
    <property type="entry name" value="S4_RNA-bd_sf"/>
</dbReference>
<evidence type="ECO:0000313" key="10">
    <source>
        <dbReference type="Proteomes" id="UP001178507"/>
    </source>
</evidence>
<keyword evidence="10" id="KW-1185">Reference proteome</keyword>
<dbReference type="InterPro" id="IPR004538">
    <property type="entry name" value="Hemolysin_A/TlyA"/>
</dbReference>
<dbReference type="GO" id="GO:0006396">
    <property type="term" value="P:RNA processing"/>
    <property type="evidence" value="ECO:0007669"/>
    <property type="project" value="InterPro"/>
</dbReference>
<dbReference type="SUPFAM" id="SSF53335">
    <property type="entry name" value="S-adenosyl-L-methionine-dependent methyltransferases"/>
    <property type="match status" value="2"/>
</dbReference>
<dbReference type="InterPro" id="IPR010280">
    <property type="entry name" value="U5_MeTrfase_fam"/>
</dbReference>
<evidence type="ECO:0000256" key="2">
    <source>
        <dbReference type="ARBA" id="ARBA00022679"/>
    </source>
</evidence>
<dbReference type="Pfam" id="PF01938">
    <property type="entry name" value="TRAM"/>
    <property type="match status" value="1"/>
</dbReference>
<comment type="caution">
    <text evidence="9">The sequence shown here is derived from an EMBL/GenBank/DDBJ whole genome shotgun (WGS) entry which is preliminary data.</text>
</comment>
<dbReference type="InterPro" id="IPR012340">
    <property type="entry name" value="NA-bd_OB-fold"/>
</dbReference>
<evidence type="ECO:0000313" key="9">
    <source>
        <dbReference type="EMBL" id="CAJ1391602.1"/>
    </source>
</evidence>
<evidence type="ECO:0000256" key="6">
    <source>
        <dbReference type="PROSITE-ProRule" id="PRU00182"/>
    </source>
</evidence>
<gene>
    <name evidence="9" type="ORF">EVOR1521_LOCUS16866</name>
</gene>
<protein>
    <recommendedName>
        <fullName evidence="8">TRAM domain-containing protein</fullName>
    </recommendedName>
</protein>
<proteinExistence type="inferred from homology"/>
<comment type="caution">
    <text evidence="7">Lacks conserved residue(s) required for the propagation of feature annotation.</text>
</comment>
<feature type="domain" description="TRAM" evidence="8">
    <location>
        <begin position="223"/>
        <end position="280"/>
    </location>
</feature>
<comment type="similarity">
    <text evidence="7">Belongs to the class I-like SAM-binding methyltransferase superfamily. RNA M5U methyltransferase family.</text>
</comment>
<evidence type="ECO:0000256" key="1">
    <source>
        <dbReference type="ARBA" id="ARBA00022603"/>
    </source>
</evidence>
<dbReference type="GO" id="GO:0032259">
    <property type="term" value="P:methylation"/>
    <property type="evidence" value="ECO:0007669"/>
    <property type="project" value="UniProtKB-KW"/>
</dbReference>
<dbReference type="Gene3D" id="2.40.50.140">
    <property type="entry name" value="Nucleic acid-binding proteins"/>
    <property type="match status" value="1"/>
</dbReference>
<dbReference type="SMART" id="SM00363">
    <property type="entry name" value="S4"/>
    <property type="match status" value="1"/>
</dbReference>
<dbReference type="PANTHER" id="PTHR32319:SF0">
    <property type="entry name" value="BACTERIAL HEMOLYSIN-LIKE PROTEIN"/>
    <property type="match status" value="1"/>
</dbReference>
<sequence>MTVPDDNPRERLDRTLVRRGLFATRARARDAIMRGTVTVDGQTITKPAHSCTGRTKIAVADPASGYVSRAALKLKAALDAFAIPVTDAVCLDIGASTGGFTQVLLEAGAAGVHAIDVGHGQMDPTLAADPRVRLTEGLNARDLEIGHLDGDRPSIIVSDVSFISLTLALPAALDLAAPGAHLVALVKPQFEVGRERIGKAGLVAADDANRSAEDIAAWLGIRPGWSSRMAEKLTIMAMGAQGDGLASHDGQTVYVPGALPGETVRATLDDARAHDVEIVTPSAERVSPSCPHFGDCGGCSVQHWADPPYRAWKRQLVADALSRQGIETKVASLVPGTPRIRRRATFSVLRRPEGVRLGFQREGSHMIVDTTDCHVVDPVLNRARGALKALAKAVLPVMKAAAKPVSMTVTVTQTGLDVAVAGDFTLSEPGRQAAIGIALKANFARLTVRDEVLAETRKPAVSFDGIAVGLPPGGFIQATAHAESAMRDLVTGHMQGARSVADLFAGCGTFALPLARLARVHAVEGDRASLAALDAAWRAASGQKLRRVTTERRDLFVRPVTAKELDSFDGLVRRRIRSPVRV</sequence>
<dbReference type="InterPro" id="IPR047048">
    <property type="entry name" value="TlyA"/>
</dbReference>
<feature type="binding site" evidence="7">
    <location>
        <position position="524"/>
    </location>
    <ligand>
        <name>S-adenosyl-L-methionine</name>
        <dbReference type="ChEBI" id="CHEBI:59789"/>
    </ligand>
</feature>
<dbReference type="AlphaFoldDB" id="A0AA36N6W1"/>
<dbReference type="PROSITE" id="PS51687">
    <property type="entry name" value="SAM_MT_RNA_M5U"/>
    <property type="match status" value="1"/>
</dbReference>
<evidence type="ECO:0000256" key="3">
    <source>
        <dbReference type="ARBA" id="ARBA00022691"/>
    </source>
</evidence>
<feature type="binding site" evidence="7">
    <location>
        <position position="477"/>
    </location>
    <ligand>
        <name>S-adenosyl-L-methionine</name>
        <dbReference type="ChEBI" id="CHEBI:59789"/>
    </ligand>
</feature>
<dbReference type="EMBL" id="CAUJNA010002223">
    <property type="protein sequence ID" value="CAJ1391602.1"/>
    <property type="molecule type" value="Genomic_DNA"/>
</dbReference>
<dbReference type="PROSITE" id="PS50926">
    <property type="entry name" value="TRAM"/>
    <property type="match status" value="1"/>
</dbReference>
<keyword evidence="3 7" id="KW-0949">S-adenosyl-L-methionine</keyword>
<dbReference type="SUPFAM" id="SSF55174">
    <property type="entry name" value="Alpha-L RNA-binding motif"/>
    <property type="match status" value="1"/>
</dbReference>
<dbReference type="PROSITE" id="PS50889">
    <property type="entry name" value="S4"/>
    <property type="match status" value="1"/>
</dbReference>
<dbReference type="SUPFAM" id="SSF50249">
    <property type="entry name" value="Nucleic acid-binding proteins"/>
    <property type="match status" value="1"/>
</dbReference>
<dbReference type="PANTHER" id="PTHR32319">
    <property type="entry name" value="BACTERIAL HEMOLYSIN-LIKE PROTEIN"/>
    <property type="match status" value="1"/>
</dbReference>